<dbReference type="GO" id="GO:0016139">
    <property type="term" value="P:glycoside catabolic process"/>
    <property type="evidence" value="ECO:0007669"/>
    <property type="project" value="TreeGrafter"/>
</dbReference>
<dbReference type="InterPro" id="IPR057739">
    <property type="entry name" value="Glyco_hydro_29_N"/>
</dbReference>
<dbReference type="PANTHER" id="PTHR10030">
    <property type="entry name" value="ALPHA-L-FUCOSIDASE"/>
    <property type="match status" value="1"/>
</dbReference>
<protein>
    <recommendedName>
        <fullName evidence="2">alpha-L-fucosidase</fullName>
        <ecNumber evidence="2">3.2.1.51</ecNumber>
    </recommendedName>
</protein>
<evidence type="ECO:0000313" key="8">
    <source>
        <dbReference type="Proteomes" id="UP000182409"/>
    </source>
</evidence>
<dbReference type="InterPro" id="IPR017853">
    <property type="entry name" value="GH"/>
</dbReference>
<evidence type="ECO:0000256" key="2">
    <source>
        <dbReference type="ARBA" id="ARBA00012662"/>
    </source>
</evidence>
<feature type="domain" description="Glycoside hydrolase family 29 N-terminal" evidence="6">
    <location>
        <begin position="96"/>
        <end position="357"/>
    </location>
</feature>
<accession>A0A1H4SCK8</accession>
<dbReference type="Gene3D" id="2.60.120.260">
    <property type="entry name" value="Galactose-binding domain-like"/>
    <property type="match status" value="1"/>
</dbReference>
<gene>
    <name evidence="7" type="ORF">SAMN05443244_3414</name>
</gene>
<evidence type="ECO:0000256" key="3">
    <source>
        <dbReference type="ARBA" id="ARBA00022729"/>
    </source>
</evidence>
<dbReference type="Proteomes" id="UP000182409">
    <property type="component" value="Unassembled WGS sequence"/>
</dbReference>
<sequence length="573" mass="62962">MAGRRPWFTLFASKCKLSPMNRRNFILSAASVGIGTGYAHGFPFLLEGASDAAKTRAHPSADQLAWQDLELGMFVHFAPNTWQDLESDDLSTPLSRINPRDLDTDQWARTAVALGARYLVFVAKHQGGFCMWQTKTTEYSIRNTPWKSGRGDVLAEVAASCKRHGLKLGVYVCPRDDHFGAKTGGVCATPEMQARYDTMYRQQLTEVLGNYGPMVEVWFDGSTRTPVSDLLARYQPHSMVFQGSAATIRWVGNEDGYAPYPCWNGIDAEEAKTGTATSLNSDPSGAVWMPNEVDVSIRRPDWFWSTKNESKVLNVDQLLSIYYRSVGRGAQLLLNIPADRSGLLPAKDTEAATQLGAEIWRRFQDPVAETAGSGSSLLLSGKPAMPIDTMVLAEDLRFGERVRSYRLEGYKGGSWTLLGSGSAIGHKRIQPIASAVYDKVRLTITESVGRPHLRSMVAFHTGQEPPTAWDAPAQLWAANLVGRWESHTFHLDLTSQIKAAAQYRLRFIPLAGTVKGLNNLSLRLHGVDEPDLLKRSPAHVDELVLDITGVAETVAISGTVVGAERGSVTLQKL</sequence>
<reference evidence="7 8" key="1">
    <citation type="submission" date="2016-10" db="EMBL/GenBank/DDBJ databases">
        <authorList>
            <person name="de Groot N.N."/>
        </authorList>
    </citation>
    <scope>NUCLEOTIDE SEQUENCE [LARGE SCALE GENOMIC DNA]</scope>
    <source>
        <strain evidence="7 8">AB35.6</strain>
    </source>
</reference>
<keyword evidence="3" id="KW-0732">Signal</keyword>
<proteinExistence type="inferred from homology"/>
<dbReference type="Pfam" id="PF01120">
    <property type="entry name" value="Alpha_L_fucos"/>
    <property type="match status" value="1"/>
</dbReference>
<evidence type="ECO:0000313" key="7">
    <source>
        <dbReference type="EMBL" id="SEC41926.1"/>
    </source>
</evidence>
<name>A0A1H4SCK8_9BACT</name>
<evidence type="ECO:0000256" key="5">
    <source>
        <dbReference type="ARBA" id="ARBA00023295"/>
    </source>
</evidence>
<dbReference type="InterPro" id="IPR000933">
    <property type="entry name" value="Glyco_hydro_29"/>
</dbReference>
<comment type="similarity">
    <text evidence="1">Belongs to the glycosyl hydrolase 29 family.</text>
</comment>
<evidence type="ECO:0000256" key="4">
    <source>
        <dbReference type="ARBA" id="ARBA00022801"/>
    </source>
</evidence>
<dbReference type="SMART" id="SM00812">
    <property type="entry name" value="Alpha_L_fucos"/>
    <property type="match status" value="1"/>
</dbReference>
<dbReference type="EC" id="3.2.1.51" evidence="2"/>
<dbReference type="GO" id="GO:0006004">
    <property type="term" value="P:fucose metabolic process"/>
    <property type="evidence" value="ECO:0007669"/>
    <property type="project" value="TreeGrafter"/>
</dbReference>
<evidence type="ECO:0000259" key="6">
    <source>
        <dbReference type="Pfam" id="PF01120"/>
    </source>
</evidence>
<evidence type="ECO:0000256" key="1">
    <source>
        <dbReference type="ARBA" id="ARBA00007951"/>
    </source>
</evidence>
<keyword evidence="4" id="KW-0378">Hydrolase</keyword>
<keyword evidence="5" id="KW-0326">Glycosidase</keyword>
<dbReference type="GO" id="GO:0004560">
    <property type="term" value="F:alpha-L-fucosidase activity"/>
    <property type="evidence" value="ECO:0007669"/>
    <property type="project" value="InterPro"/>
</dbReference>
<dbReference type="EMBL" id="FNSD01000001">
    <property type="protein sequence ID" value="SEC41926.1"/>
    <property type="molecule type" value="Genomic_DNA"/>
</dbReference>
<dbReference type="SUPFAM" id="SSF51445">
    <property type="entry name" value="(Trans)glycosidases"/>
    <property type="match status" value="1"/>
</dbReference>
<dbReference type="Gene3D" id="3.20.20.80">
    <property type="entry name" value="Glycosidases"/>
    <property type="match status" value="1"/>
</dbReference>
<dbReference type="PANTHER" id="PTHR10030:SF37">
    <property type="entry name" value="ALPHA-L-FUCOSIDASE-RELATED"/>
    <property type="match status" value="1"/>
</dbReference>
<organism evidence="7 8">
    <name type="scientific">Terriglobus roseus</name>
    <dbReference type="NCBI Taxonomy" id="392734"/>
    <lineage>
        <taxon>Bacteria</taxon>
        <taxon>Pseudomonadati</taxon>
        <taxon>Acidobacteriota</taxon>
        <taxon>Terriglobia</taxon>
        <taxon>Terriglobales</taxon>
        <taxon>Acidobacteriaceae</taxon>
        <taxon>Terriglobus</taxon>
    </lineage>
</organism>
<dbReference type="AlphaFoldDB" id="A0A1H4SCK8"/>
<dbReference type="GO" id="GO:0005764">
    <property type="term" value="C:lysosome"/>
    <property type="evidence" value="ECO:0007669"/>
    <property type="project" value="TreeGrafter"/>
</dbReference>
<dbReference type="OrthoDB" id="107551at2"/>